<feature type="domain" description="C2H2-type" evidence="9">
    <location>
        <begin position="147"/>
        <end position="169"/>
    </location>
</feature>
<feature type="domain" description="C2H2-type" evidence="9">
    <location>
        <begin position="95"/>
        <end position="122"/>
    </location>
</feature>
<evidence type="ECO:0000313" key="10">
    <source>
        <dbReference type="EMBL" id="KAL0376051.1"/>
    </source>
</evidence>
<dbReference type="PROSITE" id="PS50157">
    <property type="entry name" value="ZINC_FINGER_C2H2_2"/>
    <property type="match status" value="2"/>
</dbReference>
<gene>
    <name evidence="10" type="ORF">Scaly_0722700</name>
</gene>
<sequence length="240" mass="25425">MTLEALTRPTPAGTLPSFRRRDFEPESWRRSAKRSKRVSDEEYIAGCLVMLARSGGDASLCGDPTISPAANDTEKQTEVVSPSPVLHSSLKDNCYRCNVCDKVFPSYQALGGHKASHRSKPPTATVTATVETSKYTSGTNYSSGRPHACSICHKTFPTGQALGGHKRKHYEGVIGRCAGAKSGVNSTDGGSSLSGVTSSDGGATSISHGDGDGHHATLIRRNLDLNLPPPPELDLSLYLA</sequence>
<protein>
    <submittedName>
        <fullName evidence="10">Zinc finger protein AZF2</fullName>
    </submittedName>
</protein>
<keyword evidence="3 7" id="KW-0863">Zinc-finger</keyword>
<reference evidence="10" key="1">
    <citation type="submission" date="2020-06" db="EMBL/GenBank/DDBJ databases">
        <authorList>
            <person name="Li T."/>
            <person name="Hu X."/>
            <person name="Zhang T."/>
            <person name="Song X."/>
            <person name="Zhang H."/>
            <person name="Dai N."/>
            <person name="Sheng W."/>
            <person name="Hou X."/>
            <person name="Wei L."/>
        </authorList>
    </citation>
    <scope>NUCLEOTIDE SEQUENCE</scope>
    <source>
        <strain evidence="10">KEN8</strain>
        <tissue evidence="10">Leaf</tissue>
    </source>
</reference>
<name>A0AAW2R804_9LAMI</name>
<evidence type="ECO:0000256" key="7">
    <source>
        <dbReference type="PROSITE-ProRule" id="PRU00042"/>
    </source>
</evidence>
<dbReference type="PANTHER" id="PTHR45988:SF1">
    <property type="entry name" value="ZINC FINGER PROTEIN AZF2"/>
    <property type="match status" value="1"/>
</dbReference>
<reference evidence="10" key="2">
    <citation type="journal article" date="2024" name="Plant">
        <title>Genomic evolution and insights into agronomic trait innovations of Sesamum species.</title>
        <authorList>
            <person name="Miao H."/>
            <person name="Wang L."/>
            <person name="Qu L."/>
            <person name="Liu H."/>
            <person name="Sun Y."/>
            <person name="Le M."/>
            <person name="Wang Q."/>
            <person name="Wei S."/>
            <person name="Zheng Y."/>
            <person name="Lin W."/>
            <person name="Duan Y."/>
            <person name="Cao H."/>
            <person name="Xiong S."/>
            <person name="Wang X."/>
            <person name="Wei L."/>
            <person name="Li C."/>
            <person name="Ma Q."/>
            <person name="Ju M."/>
            <person name="Zhao R."/>
            <person name="Li G."/>
            <person name="Mu C."/>
            <person name="Tian Q."/>
            <person name="Mei H."/>
            <person name="Zhang T."/>
            <person name="Gao T."/>
            <person name="Zhang H."/>
        </authorList>
    </citation>
    <scope>NUCLEOTIDE SEQUENCE</scope>
    <source>
        <strain evidence="10">KEN8</strain>
    </source>
</reference>
<keyword evidence="6" id="KW-0804">Transcription</keyword>
<keyword evidence="2" id="KW-0677">Repeat</keyword>
<dbReference type="InterPro" id="IPR036236">
    <property type="entry name" value="Znf_C2H2_sf"/>
</dbReference>
<comment type="caution">
    <text evidence="10">The sequence shown here is derived from an EMBL/GenBank/DDBJ whole genome shotgun (WGS) entry which is preliminary data.</text>
</comment>
<dbReference type="GO" id="GO:0005634">
    <property type="term" value="C:nucleus"/>
    <property type="evidence" value="ECO:0007669"/>
    <property type="project" value="TreeGrafter"/>
</dbReference>
<dbReference type="GO" id="GO:0008270">
    <property type="term" value="F:zinc ion binding"/>
    <property type="evidence" value="ECO:0007669"/>
    <property type="project" value="UniProtKB-KW"/>
</dbReference>
<dbReference type="InterPro" id="IPR044653">
    <property type="entry name" value="AZF1/2/3-like"/>
</dbReference>
<feature type="region of interest" description="Disordered" evidence="8">
    <location>
        <begin position="184"/>
        <end position="213"/>
    </location>
</feature>
<dbReference type="Gene3D" id="3.30.160.60">
    <property type="entry name" value="Classic Zinc Finger"/>
    <property type="match status" value="1"/>
</dbReference>
<evidence type="ECO:0000256" key="3">
    <source>
        <dbReference type="ARBA" id="ARBA00022771"/>
    </source>
</evidence>
<accession>A0AAW2R804</accession>
<evidence type="ECO:0000256" key="1">
    <source>
        <dbReference type="ARBA" id="ARBA00022723"/>
    </source>
</evidence>
<dbReference type="SMART" id="SM00355">
    <property type="entry name" value="ZnF_C2H2"/>
    <property type="match status" value="2"/>
</dbReference>
<evidence type="ECO:0000256" key="5">
    <source>
        <dbReference type="ARBA" id="ARBA00023015"/>
    </source>
</evidence>
<dbReference type="Pfam" id="PF13912">
    <property type="entry name" value="zf-C2H2_6"/>
    <property type="match status" value="2"/>
</dbReference>
<evidence type="ECO:0000256" key="8">
    <source>
        <dbReference type="SAM" id="MobiDB-lite"/>
    </source>
</evidence>
<evidence type="ECO:0000256" key="2">
    <source>
        <dbReference type="ARBA" id="ARBA00022737"/>
    </source>
</evidence>
<evidence type="ECO:0000259" key="9">
    <source>
        <dbReference type="PROSITE" id="PS50157"/>
    </source>
</evidence>
<feature type="compositionally biased region" description="Polar residues" evidence="8">
    <location>
        <begin position="184"/>
        <end position="207"/>
    </location>
</feature>
<dbReference type="GO" id="GO:0000976">
    <property type="term" value="F:transcription cis-regulatory region binding"/>
    <property type="evidence" value="ECO:0007669"/>
    <property type="project" value="TreeGrafter"/>
</dbReference>
<evidence type="ECO:0000256" key="6">
    <source>
        <dbReference type="ARBA" id="ARBA00023163"/>
    </source>
</evidence>
<keyword evidence="4" id="KW-0862">Zinc</keyword>
<dbReference type="AlphaFoldDB" id="A0AAW2R804"/>
<feature type="region of interest" description="Disordered" evidence="8">
    <location>
        <begin position="1"/>
        <end position="35"/>
    </location>
</feature>
<organism evidence="10">
    <name type="scientific">Sesamum calycinum</name>
    <dbReference type="NCBI Taxonomy" id="2727403"/>
    <lineage>
        <taxon>Eukaryota</taxon>
        <taxon>Viridiplantae</taxon>
        <taxon>Streptophyta</taxon>
        <taxon>Embryophyta</taxon>
        <taxon>Tracheophyta</taxon>
        <taxon>Spermatophyta</taxon>
        <taxon>Magnoliopsida</taxon>
        <taxon>eudicotyledons</taxon>
        <taxon>Gunneridae</taxon>
        <taxon>Pentapetalae</taxon>
        <taxon>asterids</taxon>
        <taxon>lamiids</taxon>
        <taxon>Lamiales</taxon>
        <taxon>Pedaliaceae</taxon>
        <taxon>Sesamum</taxon>
    </lineage>
</organism>
<dbReference type="InterPro" id="IPR013087">
    <property type="entry name" value="Znf_C2H2_type"/>
</dbReference>
<keyword evidence="5" id="KW-0805">Transcription regulation</keyword>
<keyword evidence="1" id="KW-0479">Metal-binding</keyword>
<evidence type="ECO:0000256" key="4">
    <source>
        <dbReference type="ARBA" id="ARBA00022833"/>
    </source>
</evidence>
<dbReference type="EMBL" id="JACGWM010000004">
    <property type="protein sequence ID" value="KAL0376051.1"/>
    <property type="molecule type" value="Genomic_DNA"/>
</dbReference>
<dbReference type="GO" id="GO:0003700">
    <property type="term" value="F:DNA-binding transcription factor activity"/>
    <property type="evidence" value="ECO:0007669"/>
    <property type="project" value="InterPro"/>
</dbReference>
<feature type="compositionally biased region" description="Basic and acidic residues" evidence="8">
    <location>
        <begin position="19"/>
        <end position="29"/>
    </location>
</feature>
<proteinExistence type="predicted"/>
<dbReference type="PANTHER" id="PTHR45988">
    <property type="entry name" value="C2H2 TYPE ZINC FINGER TRANSCRIPTION FACTOR FAMILY-RELATED"/>
    <property type="match status" value="1"/>
</dbReference>
<dbReference type="PROSITE" id="PS00028">
    <property type="entry name" value="ZINC_FINGER_C2H2_1"/>
    <property type="match status" value="2"/>
</dbReference>
<dbReference type="SUPFAM" id="SSF57667">
    <property type="entry name" value="beta-beta-alpha zinc fingers"/>
    <property type="match status" value="1"/>
</dbReference>